<dbReference type="InterPro" id="IPR000014">
    <property type="entry name" value="PAS"/>
</dbReference>
<feature type="domain" description="PAS" evidence="7">
    <location>
        <begin position="147"/>
        <end position="205"/>
    </location>
</feature>
<protein>
    <recommendedName>
        <fullName evidence="2">histidine kinase</fullName>
        <ecNumber evidence="2">2.7.13.3</ecNumber>
    </recommendedName>
</protein>
<accession>A0A7J5A9T2</accession>
<dbReference type="SMART" id="SM00387">
    <property type="entry name" value="HATPase_c"/>
    <property type="match status" value="1"/>
</dbReference>
<dbReference type="EC" id="2.7.13.3" evidence="2"/>
<dbReference type="AlphaFoldDB" id="A0A7J5A9T2"/>
<keyword evidence="3" id="KW-0597">Phosphoprotein</keyword>
<sequence>MKTKNHSNLKLLEEKNNFYKKLLFQSPDLIFEFTFTNEGTIFFPFLSKSVITHFDLTPEEKDKPALEILKSKIVPEDFITFMSTIYESKKRLKNWVHEFRAVLPLRGLRWYKGIATVELEDNGDVNFYGKIIDISEYKEQEIRLKLSEERYLFALEASSEGIWDLDVKTKKVFYSSQSMKMLGFVAIDTIDSIEMWSNRVHPDDKRKHLNDILLHFNNVTPYYENEQRVLKKSGEYIWILSRGKIIERDSNNKPLRVIGTHTDISSQKEKEENLLRTLQIVEEQNSRLLNFAHIVSHNLRSHSGNIQMLLNIIDDDNSLENLSENHAYLRSSSNALTQTIDHLKELVEIQTVLVNKKENLNLNEYLAKTLDILADEICKNKVTINNTISKNETLTYNPAYLESILLNFTTNAIRYSHPDREPIISYSITTNKDTKILKITDNGLGINLERHGKKLFGMYKTFHNHKDSRGIGLFITKNQIEAMGGSVSVKSEVGVGTTFNICFNE</sequence>
<dbReference type="Gene3D" id="3.30.450.20">
    <property type="entry name" value="PAS domain"/>
    <property type="match status" value="2"/>
</dbReference>
<dbReference type="PANTHER" id="PTHR43304:SF1">
    <property type="entry name" value="PAC DOMAIN-CONTAINING PROTEIN"/>
    <property type="match status" value="1"/>
</dbReference>
<keyword evidence="5" id="KW-0418">Kinase</keyword>
<dbReference type="PROSITE" id="PS50113">
    <property type="entry name" value="PAC"/>
    <property type="match status" value="1"/>
</dbReference>
<gene>
    <name evidence="9" type="ORF">F6464_13140</name>
</gene>
<dbReference type="PROSITE" id="PS50109">
    <property type="entry name" value="HIS_KIN"/>
    <property type="match status" value="1"/>
</dbReference>
<dbReference type="SUPFAM" id="SSF55874">
    <property type="entry name" value="ATPase domain of HSP90 chaperone/DNA topoisomerase II/histidine kinase"/>
    <property type="match status" value="1"/>
</dbReference>
<evidence type="ECO:0000313" key="9">
    <source>
        <dbReference type="EMBL" id="KAB1154322.1"/>
    </source>
</evidence>
<evidence type="ECO:0000256" key="1">
    <source>
        <dbReference type="ARBA" id="ARBA00000085"/>
    </source>
</evidence>
<dbReference type="SMART" id="SM00086">
    <property type="entry name" value="PAC"/>
    <property type="match status" value="1"/>
</dbReference>
<dbReference type="SUPFAM" id="SSF55785">
    <property type="entry name" value="PYP-like sensor domain (PAS domain)"/>
    <property type="match status" value="2"/>
</dbReference>
<dbReference type="InterPro" id="IPR004358">
    <property type="entry name" value="Sig_transdc_His_kin-like_C"/>
</dbReference>
<dbReference type="Pfam" id="PF02518">
    <property type="entry name" value="HATPase_c"/>
    <property type="match status" value="1"/>
</dbReference>
<evidence type="ECO:0000256" key="3">
    <source>
        <dbReference type="ARBA" id="ARBA00022553"/>
    </source>
</evidence>
<proteinExistence type="predicted"/>
<dbReference type="Pfam" id="PF08447">
    <property type="entry name" value="PAS_3"/>
    <property type="match status" value="1"/>
</dbReference>
<reference evidence="9 10" key="1">
    <citation type="submission" date="2019-09" db="EMBL/GenBank/DDBJ databases">
        <title>Flavobacterium sp. nov., isolated from glacier ice.</title>
        <authorList>
            <person name="Liu Q."/>
        </authorList>
    </citation>
    <scope>NUCLEOTIDE SEQUENCE [LARGE SCALE GENOMIC DNA]</scope>
    <source>
        <strain evidence="9 10">NBRC 112527</strain>
    </source>
</reference>
<evidence type="ECO:0000313" key="10">
    <source>
        <dbReference type="Proteomes" id="UP000490922"/>
    </source>
</evidence>
<dbReference type="InterPro" id="IPR013655">
    <property type="entry name" value="PAS_fold_3"/>
</dbReference>
<dbReference type="NCBIfam" id="TIGR00229">
    <property type="entry name" value="sensory_box"/>
    <property type="match status" value="1"/>
</dbReference>
<evidence type="ECO:0000259" key="8">
    <source>
        <dbReference type="PROSITE" id="PS50113"/>
    </source>
</evidence>
<keyword evidence="10" id="KW-1185">Reference proteome</keyword>
<keyword evidence="4" id="KW-0808">Transferase</keyword>
<evidence type="ECO:0000256" key="4">
    <source>
        <dbReference type="ARBA" id="ARBA00022679"/>
    </source>
</evidence>
<evidence type="ECO:0000259" key="6">
    <source>
        <dbReference type="PROSITE" id="PS50109"/>
    </source>
</evidence>
<comment type="catalytic activity">
    <reaction evidence="1">
        <text>ATP + protein L-histidine = ADP + protein N-phospho-L-histidine.</text>
        <dbReference type="EC" id="2.7.13.3"/>
    </reaction>
</comment>
<dbReference type="GO" id="GO:0004673">
    <property type="term" value="F:protein histidine kinase activity"/>
    <property type="evidence" value="ECO:0007669"/>
    <property type="project" value="UniProtKB-EC"/>
</dbReference>
<dbReference type="InterPro" id="IPR005467">
    <property type="entry name" value="His_kinase_dom"/>
</dbReference>
<evidence type="ECO:0000256" key="2">
    <source>
        <dbReference type="ARBA" id="ARBA00012438"/>
    </source>
</evidence>
<comment type="caution">
    <text evidence="9">The sequence shown here is derived from an EMBL/GenBank/DDBJ whole genome shotgun (WGS) entry which is preliminary data.</text>
</comment>
<dbReference type="PANTHER" id="PTHR43304">
    <property type="entry name" value="PHYTOCHROME-LIKE PROTEIN CPH1"/>
    <property type="match status" value="1"/>
</dbReference>
<organism evidence="9 10">
    <name type="scientific">Flavobacterium luteum</name>
    <dbReference type="NCBI Taxonomy" id="2026654"/>
    <lineage>
        <taxon>Bacteria</taxon>
        <taxon>Pseudomonadati</taxon>
        <taxon>Bacteroidota</taxon>
        <taxon>Flavobacteriia</taxon>
        <taxon>Flavobacteriales</taxon>
        <taxon>Flavobacteriaceae</taxon>
        <taxon>Flavobacterium</taxon>
    </lineage>
</organism>
<name>A0A7J5A9T2_9FLAO</name>
<dbReference type="PROSITE" id="PS50112">
    <property type="entry name" value="PAS"/>
    <property type="match status" value="1"/>
</dbReference>
<dbReference type="Gene3D" id="3.30.565.10">
    <property type="entry name" value="Histidine kinase-like ATPase, C-terminal domain"/>
    <property type="match status" value="1"/>
</dbReference>
<evidence type="ECO:0000256" key="5">
    <source>
        <dbReference type="ARBA" id="ARBA00022777"/>
    </source>
</evidence>
<feature type="domain" description="Histidine kinase" evidence="6">
    <location>
        <begin position="294"/>
        <end position="505"/>
    </location>
</feature>
<feature type="domain" description="PAC" evidence="8">
    <location>
        <begin position="223"/>
        <end position="276"/>
    </location>
</feature>
<dbReference type="InterPro" id="IPR000700">
    <property type="entry name" value="PAS-assoc_C"/>
</dbReference>
<evidence type="ECO:0000259" key="7">
    <source>
        <dbReference type="PROSITE" id="PS50112"/>
    </source>
</evidence>
<dbReference type="CDD" id="cd00130">
    <property type="entry name" value="PAS"/>
    <property type="match status" value="1"/>
</dbReference>
<dbReference type="OrthoDB" id="5522855at2"/>
<dbReference type="InterPro" id="IPR001610">
    <property type="entry name" value="PAC"/>
</dbReference>
<dbReference type="RefSeq" id="WP_151108413.1">
    <property type="nucleotide sequence ID" value="NZ_WAEM01000009.1"/>
</dbReference>
<dbReference type="InterPro" id="IPR035965">
    <property type="entry name" value="PAS-like_dom_sf"/>
</dbReference>
<dbReference type="InterPro" id="IPR052162">
    <property type="entry name" value="Sensor_kinase/Photoreceptor"/>
</dbReference>
<dbReference type="PRINTS" id="PR00344">
    <property type="entry name" value="BCTRLSENSOR"/>
</dbReference>
<dbReference type="InterPro" id="IPR036890">
    <property type="entry name" value="HATPase_C_sf"/>
</dbReference>
<dbReference type="InterPro" id="IPR003594">
    <property type="entry name" value="HATPase_dom"/>
</dbReference>
<dbReference type="Proteomes" id="UP000490922">
    <property type="component" value="Unassembled WGS sequence"/>
</dbReference>
<dbReference type="EMBL" id="WAEM01000009">
    <property type="protein sequence ID" value="KAB1154322.1"/>
    <property type="molecule type" value="Genomic_DNA"/>
</dbReference>